<dbReference type="GO" id="GO:0016020">
    <property type="term" value="C:membrane"/>
    <property type="evidence" value="ECO:0007669"/>
    <property type="project" value="TreeGrafter"/>
</dbReference>
<feature type="non-terminal residue" evidence="18">
    <location>
        <position position="1"/>
    </location>
</feature>
<dbReference type="GO" id="GO:0005829">
    <property type="term" value="C:cytosol"/>
    <property type="evidence" value="ECO:0007669"/>
    <property type="project" value="TreeGrafter"/>
</dbReference>
<keyword evidence="4" id="KW-0808">Transferase</keyword>
<dbReference type="InterPro" id="IPR017441">
    <property type="entry name" value="Protein_kinase_ATP_BS"/>
</dbReference>
<feature type="compositionally biased region" description="Low complexity" evidence="16">
    <location>
        <begin position="21"/>
        <end position="41"/>
    </location>
</feature>
<keyword evidence="10" id="KW-0106">Calcium</keyword>
<evidence type="ECO:0000256" key="10">
    <source>
        <dbReference type="ARBA" id="ARBA00022837"/>
    </source>
</evidence>
<dbReference type="PANTHER" id="PTHR24348:SF22">
    <property type="entry name" value="NON-SPECIFIC SERINE_THREONINE PROTEIN KINASE"/>
    <property type="match status" value="1"/>
</dbReference>
<dbReference type="InterPro" id="IPR045269">
    <property type="entry name" value="Atg1-like"/>
</dbReference>
<dbReference type="EC" id="2.7.11.1" evidence="2"/>
<keyword evidence="19" id="KW-1185">Reference proteome</keyword>
<dbReference type="InterPro" id="IPR000719">
    <property type="entry name" value="Prot_kinase_dom"/>
</dbReference>
<dbReference type="Gene3D" id="1.10.510.10">
    <property type="entry name" value="Transferase(Phosphotransferase) domain 1"/>
    <property type="match status" value="1"/>
</dbReference>
<keyword evidence="3" id="KW-0723">Serine/threonine-protein kinase</keyword>
<dbReference type="GO" id="GO:0005524">
    <property type="term" value="F:ATP binding"/>
    <property type="evidence" value="ECO:0007669"/>
    <property type="project" value="UniProtKB-UniRule"/>
</dbReference>
<keyword evidence="6" id="KW-0732">Signal</keyword>
<dbReference type="FunFam" id="3.30.200.20:FF:000315">
    <property type="entry name" value="Calcium-dependent protein kinase 3"/>
    <property type="match status" value="1"/>
</dbReference>
<evidence type="ECO:0000256" key="9">
    <source>
        <dbReference type="ARBA" id="ARBA00022777"/>
    </source>
</evidence>
<dbReference type="GO" id="GO:0000045">
    <property type="term" value="P:autophagosome assembly"/>
    <property type="evidence" value="ECO:0007669"/>
    <property type="project" value="TreeGrafter"/>
</dbReference>
<dbReference type="GO" id="GO:0005776">
    <property type="term" value="C:autophagosome"/>
    <property type="evidence" value="ECO:0007669"/>
    <property type="project" value="TreeGrafter"/>
</dbReference>
<evidence type="ECO:0000256" key="8">
    <source>
        <dbReference type="ARBA" id="ARBA00022741"/>
    </source>
</evidence>
<dbReference type="Pfam" id="PF00069">
    <property type="entry name" value="Pkinase"/>
    <property type="match status" value="1"/>
</dbReference>
<dbReference type="PROSITE" id="PS00108">
    <property type="entry name" value="PROTEIN_KINASE_ST"/>
    <property type="match status" value="1"/>
</dbReference>
<evidence type="ECO:0000256" key="2">
    <source>
        <dbReference type="ARBA" id="ARBA00012513"/>
    </source>
</evidence>
<gene>
    <name evidence="18" type="primary">CPK12</name>
    <name evidence="18" type="ORF">SNAT2548_LOCUS9134</name>
</gene>
<dbReference type="GO" id="GO:0010506">
    <property type="term" value="P:regulation of autophagy"/>
    <property type="evidence" value="ECO:0007669"/>
    <property type="project" value="InterPro"/>
</dbReference>
<evidence type="ECO:0000256" key="1">
    <source>
        <dbReference type="ARBA" id="ARBA00001946"/>
    </source>
</evidence>
<comment type="cofactor">
    <cofactor evidence="1">
        <name>Mg(2+)</name>
        <dbReference type="ChEBI" id="CHEBI:18420"/>
    </cofactor>
</comment>
<proteinExistence type="inferred from homology"/>
<evidence type="ECO:0000259" key="17">
    <source>
        <dbReference type="PROSITE" id="PS50011"/>
    </source>
</evidence>
<evidence type="ECO:0000256" key="5">
    <source>
        <dbReference type="ARBA" id="ARBA00022723"/>
    </source>
</evidence>
<dbReference type="InterPro" id="IPR018247">
    <property type="entry name" value="EF_Hand_1_Ca_BS"/>
</dbReference>
<evidence type="ECO:0000256" key="14">
    <source>
        <dbReference type="ARBA" id="ARBA00048679"/>
    </source>
</evidence>
<evidence type="ECO:0000256" key="4">
    <source>
        <dbReference type="ARBA" id="ARBA00022679"/>
    </source>
</evidence>
<sequence>VGAATKPCSTPATLRRRAPPARRIPGTTTRTRPTWTPPLGGRRQRPSPTGRAWQVRTPDTTPPTITFVEAESTEESSITVTLQLDEPGTAYCKAYTTTQTVDAALYTALTTAPVYKNTVSNWNNIYRNFDIKVSGLTMETKYFVYCAAEDDELVEGATTIDPAPTSNNEALPVLVEATGRFTLDLTPPIITVVSIASSYPQGGPQGSPSRPATPVPDMRRLYGLQGQASAPPKRSSSPGHAAFAYQLPQFQQVQPEAPKPRPIDPSELVKGQQLDYWSDHFQCWMPAIITDVNNESGGVCLNVKPNAFISRSDQRRKIRSRTIPNAQQVATAQSIVQQEQVEPVAEQIFVSAAKSKDRPIPAEQVPHLGAYLDGLLGLVGSQVHLTQSSRSGSGLVLDEFKRVFWELLQLQQEISVQAIPRFSIDSFKEGDPWKKYTKGKELGHGTYGFVYLANDKHSKQVRAVKEISKEKLHGDMQAMKKEIENLTHLDHPHILKLYEVYSTPDDVFLVTDFCPGGELHGHISNAKKTRQDIPMPWIAEAMQQLMQAICHIHVRGIIHLDVKSQNIMLMPSQKTAAFFGKGDAKDARCSTFNSKPHVVVIDLGIAMHFKPGDYRGNRPMGTPMTMAPEVWWGEITPEADVFSCGCVFFELLCGEMPFRVKFAGNFDDVVKFWRQKPRPAWQYVSGASRDAKELLEGMLLQERQRRPSASQCLASKFLKDASAPKQTGSLNESSRQRLIKRLASVHCRSVLYKNIAMKIAQDWPPNQMPTFKQLFNEFDVHGNGSLATESLKATLMKHGVDEAEASRASVAMNLSQDKDAINWTEFVAACIDLSQPEFEPKIFKIFQDADADRDNLLAASDLMNTFPQGSKYSLETAATVFRDLTGRDAQKDRGARMDWSTFYKHLQSCALNGVEEPVAAKTQWDVFIGGVTDAISNVTGAYFSNEAKPQKSGNGAIRFPGESIPQTMEDMLKTLADMGFKDRELNRSIISEKGGSLSDDVIDAIMQRIHRRILNQFCMALSLVKLGVRKVCAASIFNILQHSEHASLAALRATVTLQLDEPGTAWCTAVRDQFTPPSINQIIAASFSSTVLTAATDFTVQVQNLVRDTEYDVYCHARDRGTEVDVGLDAGNPGNDVDAAHVLTTKRDIHTMGDSTPPSVVSVSPAHQQTGVLSKPTFTIVFSEDIQAGSGNVVFTPQTGTPISMDITNVNTGTCAPAKLSIVLTTFTADWSSCGAASPLSTSMNWYVSFVAGVLTDCFCMPLIRLKAKVLRASEARFCKLTAYWPLR</sequence>
<dbReference type="GO" id="GO:0000407">
    <property type="term" value="C:phagophore assembly site"/>
    <property type="evidence" value="ECO:0007669"/>
    <property type="project" value="TreeGrafter"/>
</dbReference>
<dbReference type="SUPFAM" id="SSF47473">
    <property type="entry name" value="EF-hand"/>
    <property type="match status" value="1"/>
</dbReference>
<keyword evidence="5" id="KW-0479">Metal-binding</keyword>
<dbReference type="Gene3D" id="1.10.238.10">
    <property type="entry name" value="EF-hand"/>
    <property type="match status" value="1"/>
</dbReference>
<dbReference type="InterPro" id="IPR032812">
    <property type="entry name" value="SbsA_Ig"/>
</dbReference>
<keyword evidence="9" id="KW-0418">Kinase</keyword>
<keyword evidence="11 15" id="KW-0067">ATP-binding</keyword>
<dbReference type="InterPro" id="IPR011992">
    <property type="entry name" value="EF-hand-dom_pair"/>
</dbReference>
<evidence type="ECO:0000256" key="16">
    <source>
        <dbReference type="SAM" id="MobiDB-lite"/>
    </source>
</evidence>
<dbReference type="InterPro" id="IPR011009">
    <property type="entry name" value="Kinase-like_dom_sf"/>
</dbReference>
<protein>
    <recommendedName>
        <fullName evidence="2">non-specific serine/threonine protein kinase</fullName>
        <ecNumber evidence="2">2.7.11.1</ecNumber>
    </recommendedName>
</protein>
<accession>A0A812KIR1</accession>
<dbReference type="SUPFAM" id="SSF56112">
    <property type="entry name" value="Protein kinase-like (PK-like)"/>
    <property type="match status" value="1"/>
</dbReference>
<feature type="region of interest" description="Disordered" evidence="16">
    <location>
        <begin position="1"/>
        <end position="53"/>
    </location>
</feature>
<comment type="caution">
    <text evidence="18">The sequence shown here is derived from an EMBL/GenBank/DDBJ whole genome shotgun (WGS) entry which is preliminary data.</text>
</comment>
<evidence type="ECO:0000256" key="7">
    <source>
        <dbReference type="ARBA" id="ARBA00022737"/>
    </source>
</evidence>
<keyword evidence="7" id="KW-0677">Repeat</keyword>
<evidence type="ECO:0000256" key="12">
    <source>
        <dbReference type="ARBA" id="ARBA00024334"/>
    </source>
</evidence>
<dbReference type="PANTHER" id="PTHR24348">
    <property type="entry name" value="SERINE/THREONINE-PROTEIN KINASE UNC-51-RELATED"/>
    <property type="match status" value="1"/>
</dbReference>
<evidence type="ECO:0000256" key="6">
    <source>
        <dbReference type="ARBA" id="ARBA00022729"/>
    </source>
</evidence>
<dbReference type="SMART" id="SM00220">
    <property type="entry name" value="S_TKc"/>
    <property type="match status" value="1"/>
</dbReference>
<comment type="catalytic activity">
    <reaction evidence="14">
        <text>L-seryl-[protein] + ATP = O-phospho-L-seryl-[protein] + ADP + H(+)</text>
        <dbReference type="Rhea" id="RHEA:17989"/>
        <dbReference type="Rhea" id="RHEA-COMP:9863"/>
        <dbReference type="Rhea" id="RHEA-COMP:11604"/>
        <dbReference type="ChEBI" id="CHEBI:15378"/>
        <dbReference type="ChEBI" id="CHEBI:29999"/>
        <dbReference type="ChEBI" id="CHEBI:30616"/>
        <dbReference type="ChEBI" id="CHEBI:83421"/>
        <dbReference type="ChEBI" id="CHEBI:456216"/>
        <dbReference type="EC" id="2.7.11.1"/>
    </reaction>
</comment>
<dbReference type="Gene3D" id="3.30.200.20">
    <property type="entry name" value="Phosphorylase Kinase, domain 1"/>
    <property type="match status" value="1"/>
</dbReference>
<evidence type="ECO:0000313" key="19">
    <source>
        <dbReference type="Proteomes" id="UP000604046"/>
    </source>
</evidence>
<keyword evidence="8 15" id="KW-0547">Nucleotide-binding</keyword>
<dbReference type="Pfam" id="PF13205">
    <property type="entry name" value="Big_5"/>
    <property type="match status" value="1"/>
</dbReference>
<dbReference type="PROSITE" id="PS00018">
    <property type="entry name" value="EF_HAND_1"/>
    <property type="match status" value="1"/>
</dbReference>
<comment type="similarity">
    <text evidence="12">Belongs to the protein kinase superfamily. Ser/Thr protein kinase family. CDPK subfamily.</text>
</comment>
<feature type="domain" description="Protein kinase" evidence="17">
    <location>
        <begin position="436"/>
        <end position="718"/>
    </location>
</feature>
<dbReference type="PROSITE" id="PS50011">
    <property type="entry name" value="PROTEIN_KINASE_DOM"/>
    <property type="match status" value="1"/>
</dbReference>
<comment type="catalytic activity">
    <reaction evidence="13">
        <text>L-threonyl-[protein] + ATP = O-phospho-L-threonyl-[protein] + ADP + H(+)</text>
        <dbReference type="Rhea" id="RHEA:46608"/>
        <dbReference type="Rhea" id="RHEA-COMP:11060"/>
        <dbReference type="Rhea" id="RHEA-COMP:11605"/>
        <dbReference type="ChEBI" id="CHEBI:15378"/>
        <dbReference type="ChEBI" id="CHEBI:30013"/>
        <dbReference type="ChEBI" id="CHEBI:30616"/>
        <dbReference type="ChEBI" id="CHEBI:61977"/>
        <dbReference type="ChEBI" id="CHEBI:456216"/>
        <dbReference type="EC" id="2.7.11.1"/>
    </reaction>
</comment>
<feature type="binding site" evidence="15">
    <location>
        <position position="465"/>
    </location>
    <ligand>
        <name>ATP</name>
        <dbReference type="ChEBI" id="CHEBI:30616"/>
    </ligand>
</feature>
<evidence type="ECO:0000256" key="13">
    <source>
        <dbReference type="ARBA" id="ARBA00047899"/>
    </source>
</evidence>
<evidence type="ECO:0000313" key="18">
    <source>
        <dbReference type="EMBL" id="CAE7228768.1"/>
    </source>
</evidence>
<dbReference type="PROSITE" id="PS00107">
    <property type="entry name" value="PROTEIN_KINASE_ATP"/>
    <property type="match status" value="1"/>
</dbReference>
<organism evidence="18 19">
    <name type="scientific">Symbiodinium natans</name>
    <dbReference type="NCBI Taxonomy" id="878477"/>
    <lineage>
        <taxon>Eukaryota</taxon>
        <taxon>Sar</taxon>
        <taxon>Alveolata</taxon>
        <taxon>Dinophyceae</taxon>
        <taxon>Suessiales</taxon>
        <taxon>Symbiodiniaceae</taxon>
        <taxon>Symbiodinium</taxon>
    </lineage>
</organism>
<dbReference type="Gene3D" id="1.10.8.10">
    <property type="entry name" value="DNA helicase RuvA subunit, C-terminal domain"/>
    <property type="match status" value="1"/>
</dbReference>
<evidence type="ECO:0000256" key="11">
    <source>
        <dbReference type="ARBA" id="ARBA00022840"/>
    </source>
</evidence>
<dbReference type="EMBL" id="CAJNDS010000702">
    <property type="protein sequence ID" value="CAE7228768.1"/>
    <property type="molecule type" value="Genomic_DNA"/>
</dbReference>
<evidence type="ECO:0000256" key="15">
    <source>
        <dbReference type="PROSITE-ProRule" id="PRU10141"/>
    </source>
</evidence>
<dbReference type="Proteomes" id="UP000604046">
    <property type="component" value="Unassembled WGS sequence"/>
</dbReference>
<name>A0A812KIR1_9DINO</name>
<dbReference type="GO" id="GO:0046872">
    <property type="term" value="F:metal ion binding"/>
    <property type="evidence" value="ECO:0007669"/>
    <property type="project" value="UniProtKB-KW"/>
</dbReference>
<reference evidence="18" key="1">
    <citation type="submission" date="2021-02" db="EMBL/GenBank/DDBJ databases">
        <authorList>
            <person name="Dougan E. K."/>
            <person name="Rhodes N."/>
            <person name="Thang M."/>
            <person name="Chan C."/>
        </authorList>
    </citation>
    <scope>NUCLEOTIDE SEQUENCE</scope>
</reference>
<evidence type="ECO:0000256" key="3">
    <source>
        <dbReference type="ARBA" id="ARBA00022527"/>
    </source>
</evidence>
<dbReference type="GO" id="GO:0004674">
    <property type="term" value="F:protein serine/threonine kinase activity"/>
    <property type="evidence" value="ECO:0007669"/>
    <property type="project" value="UniProtKB-KW"/>
</dbReference>
<dbReference type="InterPro" id="IPR008271">
    <property type="entry name" value="Ser/Thr_kinase_AS"/>
</dbReference>